<keyword evidence="2" id="KW-1185">Reference proteome</keyword>
<evidence type="ECO:0000313" key="2">
    <source>
        <dbReference type="Proteomes" id="UP000692954"/>
    </source>
</evidence>
<gene>
    <name evidence="1" type="ORF">PSON_ATCC_30995.1.T0700194</name>
</gene>
<protein>
    <submittedName>
        <fullName evidence="1">Uncharacterized protein</fullName>
    </submittedName>
</protein>
<comment type="caution">
    <text evidence="1">The sequence shown here is derived from an EMBL/GenBank/DDBJ whole genome shotgun (WGS) entry which is preliminary data.</text>
</comment>
<name>A0A8S1P694_9CILI</name>
<accession>A0A8S1P694</accession>
<sequence>MNESQVYSKNQSNFYQLIASNFLACCSKNAKRKKTTINLQVWEESSYNQSLVIVEQNILQIILMITEQNNLVHNIKK</sequence>
<evidence type="ECO:0000313" key="1">
    <source>
        <dbReference type="EMBL" id="CAD8098589.1"/>
    </source>
</evidence>
<dbReference type="Proteomes" id="UP000692954">
    <property type="component" value="Unassembled WGS sequence"/>
</dbReference>
<organism evidence="1 2">
    <name type="scientific">Paramecium sonneborni</name>
    <dbReference type="NCBI Taxonomy" id="65129"/>
    <lineage>
        <taxon>Eukaryota</taxon>
        <taxon>Sar</taxon>
        <taxon>Alveolata</taxon>
        <taxon>Ciliophora</taxon>
        <taxon>Intramacronucleata</taxon>
        <taxon>Oligohymenophorea</taxon>
        <taxon>Peniculida</taxon>
        <taxon>Parameciidae</taxon>
        <taxon>Paramecium</taxon>
    </lineage>
</organism>
<dbReference type="AlphaFoldDB" id="A0A8S1P694"/>
<dbReference type="EMBL" id="CAJJDN010000070">
    <property type="protein sequence ID" value="CAD8098589.1"/>
    <property type="molecule type" value="Genomic_DNA"/>
</dbReference>
<reference evidence="1" key="1">
    <citation type="submission" date="2021-01" db="EMBL/GenBank/DDBJ databases">
        <authorList>
            <consortium name="Genoscope - CEA"/>
            <person name="William W."/>
        </authorList>
    </citation>
    <scope>NUCLEOTIDE SEQUENCE</scope>
</reference>
<proteinExistence type="predicted"/>